<sequence>MDQYDRLTALADQLARSGVKVAGLLVATPNASDTITCREREDDGDRLWFFASDGTPIIEADDEHLDDAAILVLGHLARCAEHPKGVR</sequence>
<gene>
    <name evidence="1" type="ORF">GCM10022214_08490</name>
</gene>
<evidence type="ECO:0008006" key="3">
    <source>
        <dbReference type="Google" id="ProtNLM"/>
    </source>
</evidence>
<evidence type="ECO:0000313" key="1">
    <source>
        <dbReference type="EMBL" id="GAA4058512.1"/>
    </source>
</evidence>
<dbReference type="RefSeq" id="WP_344940845.1">
    <property type="nucleotide sequence ID" value="NZ_BAAAZG010000001.1"/>
</dbReference>
<reference evidence="2" key="1">
    <citation type="journal article" date="2019" name="Int. J. Syst. Evol. Microbiol.">
        <title>The Global Catalogue of Microorganisms (GCM) 10K type strain sequencing project: providing services to taxonomists for standard genome sequencing and annotation.</title>
        <authorList>
            <consortium name="The Broad Institute Genomics Platform"/>
            <consortium name="The Broad Institute Genome Sequencing Center for Infectious Disease"/>
            <person name="Wu L."/>
            <person name="Ma J."/>
        </authorList>
    </citation>
    <scope>NUCLEOTIDE SEQUENCE [LARGE SCALE GENOMIC DNA]</scope>
    <source>
        <strain evidence="2">JCM 16702</strain>
    </source>
</reference>
<comment type="caution">
    <text evidence="1">The sequence shown here is derived from an EMBL/GenBank/DDBJ whole genome shotgun (WGS) entry which is preliminary data.</text>
</comment>
<evidence type="ECO:0000313" key="2">
    <source>
        <dbReference type="Proteomes" id="UP001500683"/>
    </source>
</evidence>
<accession>A0ABP7V372</accession>
<keyword evidence="2" id="KW-1185">Reference proteome</keyword>
<dbReference type="Proteomes" id="UP001500683">
    <property type="component" value="Unassembled WGS sequence"/>
</dbReference>
<protein>
    <recommendedName>
        <fullName evidence="3">Immunity protein 35 domain-containing protein</fullName>
    </recommendedName>
</protein>
<proteinExistence type="predicted"/>
<dbReference type="EMBL" id="BAAAZG010000001">
    <property type="protein sequence ID" value="GAA4058512.1"/>
    <property type="molecule type" value="Genomic_DNA"/>
</dbReference>
<name>A0ABP7V372_9ACTN</name>
<organism evidence="1 2">
    <name type="scientific">Actinomadura miaoliensis</name>
    <dbReference type="NCBI Taxonomy" id="430685"/>
    <lineage>
        <taxon>Bacteria</taxon>
        <taxon>Bacillati</taxon>
        <taxon>Actinomycetota</taxon>
        <taxon>Actinomycetes</taxon>
        <taxon>Streptosporangiales</taxon>
        <taxon>Thermomonosporaceae</taxon>
        <taxon>Actinomadura</taxon>
    </lineage>
</organism>